<dbReference type="InterPro" id="IPR020624">
    <property type="entry name" value="Schiff_base-form_aldolases_CS"/>
</dbReference>
<dbReference type="PIRSF" id="PIRSF001365">
    <property type="entry name" value="DHDPS"/>
    <property type="match status" value="1"/>
</dbReference>
<dbReference type="Proteomes" id="UP001208656">
    <property type="component" value="Unassembled WGS sequence"/>
</dbReference>
<dbReference type="RefSeq" id="WP_173658978.1">
    <property type="nucleotide sequence ID" value="NZ_JAOUSE010000003.1"/>
</dbReference>
<dbReference type="InterPro" id="IPR013785">
    <property type="entry name" value="Aldolase_TIM"/>
</dbReference>
<organism evidence="4 5">
    <name type="scientific">Pallidibacillus thermolactis</name>
    <dbReference type="NCBI Taxonomy" id="251051"/>
    <lineage>
        <taxon>Bacteria</taxon>
        <taxon>Bacillati</taxon>
        <taxon>Bacillota</taxon>
        <taxon>Bacilli</taxon>
        <taxon>Bacillales</taxon>
        <taxon>Bacillaceae</taxon>
        <taxon>Pallidibacillus</taxon>
    </lineage>
</organism>
<evidence type="ECO:0000256" key="2">
    <source>
        <dbReference type="ARBA" id="ARBA00023270"/>
    </source>
</evidence>
<dbReference type="InterPro" id="IPR002220">
    <property type="entry name" value="DapA-like"/>
</dbReference>
<keyword evidence="5" id="KW-1185">Reference proteome</keyword>
<dbReference type="EMBL" id="JAOUSE010000003">
    <property type="protein sequence ID" value="MCU9593280.1"/>
    <property type="molecule type" value="Genomic_DNA"/>
</dbReference>
<gene>
    <name evidence="4" type="ORF">OEV82_02270</name>
</gene>
<protein>
    <submittedName>
        <fullName evidence="4">Dihydrodipicolinate synthase family protein</fullName>
    </submittedName>
</protein>
<dbReference type="Pfam" id="PF00701">
    <property type="entry name" value="DHDPS"/>
    <property type="match status" value="1"/>
</dbReference>
<dbReference type="Gene3D" id="3.20.20.70">
    <property type="entry name" value="Aldolase class I"/>
    <property type="match status" value="1"/>
</dbReference>
<dbReference type="PANTHER" id="PTHR12128:SF28">
    <property type="entry name" value="2-DEHYDRO-3-DEOXY-D-GLUCONATE ALDOLASE YAGE-RELATED"/>
    <property type="match status" value="1"/>
</dbReference>
<comment type="similarity">
    <text evidence="3">Belongs to the DapA family.</text>
</comment>
<dbReference type="PRINTS" id="PR00146">
    <property type="entry name" value="DHPICSNTHASE"/>
</dbReference>
<sequence>MYDIEKFKGIVPPVSTILKEDGTLDKDGMANLIDYLIDAGVNGLFFLGTGGEFSQMSVDERMAIAEYVTQYVAKRVPVFIGTGSANTREALSLSEHAQSIGADAVVIINPYYWPLTEENLLKHYGMIADAINIPMILYNFPKLTGQDLSPQMVLKLVEQHENIIGIKETVDSIGHIRDMIYTVKSKYPNFLVYAGYDDHLWPTLSLGGDGAINASVNFAPEISISLYQSFKEKNLKESLNMHKRLAFIPRIYNLDSPFINVIKEATKLRGIDVSTYVLPPAQQLSAENKEKLKEILEELHILQKSSI</sequence>
<reference evidence="4 5" key="1">
    <citation type="submission" date="2022-10" db="EMBL/GenBank/DDBJ databases">
        <title>Description of Fervidibacillus gen. nov. in the family Fervidibacillaceae fam. nov. with two species, Fervidibacillus albus sp. nov., and Fervidibacillus halotolerans sp. nov., isolated from tidal flat sediments.</title>
        <authorList>
            <person name="Kwon K.K."/>
            <person name="Yang S.-H."/>
        </authorList>
    </citation>
    <scope>NUCLEOTIDE SEQUENCE [LARGE SCALE GENOMIC DNA]</scope>
    <source>
        <strain evidence="4 5">DSM 23332</strain>
    </source>
</reference>
<dbReference type="PANTHER" id="PTHR12128">
    <property type="entry name" value="DIHYDRODIPICOLINATE SYNTHASE"/>
    <property type="match status" value="1"/>
</dbReference>
<dbReference type="SUPFAM" id="SSF51569">
    <property type="entry name" value="Aldolase"/>
    <property type="match status" value="1"/>
</dbReference>
<name>A0ABT2WC88_9BACI</name>
<comment type="caution">
    <text evidence="4">The sequence shown here is derived from an EMBL/GenBank/DDBJ whole genome shotgun (WGS) entry which is preliminary data.</text>
</comment>
<proteinExistence type="inferred from homology"/>
<keyword evidence="1 3" id="KW-0456">Lyase</keyword>
<dbReference type="InterPro" id="IPR020625">
    <property type="entry name" value="Schiff_base-form_aldolases_AS"/>
</dbReference>
<evidence type="ECO:0000313" key="4">
    <source>
        <dbReference type="EMBL" id="MCU9593280.1"/>
    </source>
</evidence>
<keyword evidence="2" id="KW-0704">Schiff base</keyword>
<dbReference type="PROSITE" id="PS00666">
    <property type="entry name" value="DHDPS_2"/>
    <property type="match status" value="1"/>
</dbReference>
<dbReference type="CDD" id="cd00408">
    <property type="entry name" value="DHDPS-like"/>
    <property type="match status" value="1"/>
</dbReference>
<evidence type="ECO:0000256" key="1">
    <source>
        <dbReference type="ARBA" id="ARBA00023239"/>
    </source>
</evidence>
<dbReference type="PROSITE" id="PS00665">
    <property type="entry name" value="DHDPS_1"/>
    <property type="match status" value="1"/>
</dbReference>
<evidence type="ECO:0000313" key="5">
    <source>
        <dbReference type="Proteomes" id="UP001208656"/>
    </source>
</evidence>
<accession>A0ABT2WC88</accession>
<evidence type="ECO:0000256" key="3">
    <source>
        <dbReference type="PIRNR" id="PIRNR001365"/>
    </source>
</evidence>
<dbReference type="SMART" id="SM01130">
    <property type="entry name" value="DHDPS"/>
    <property type="match status" value="1"/>
</dbReference>